<evidence type="ECO:0000313" key="1">
    <source>
        <dbReference type="EMBL" id="SEV87362.1"/>
    </source>
</evidence>
<accession>A0A1I0MGD3</accession>
<evidence type="ECO:0000313" key="2">
    <source>
        <dbReference type="Proteomes" id="UP000198518"/>
    </source>
</evidence>
<dbReference type="OrthoDB" id="384582at2157"/>
<reference evidence="1 2" key="1">
    <citation type="submission" date="2016-10" db="EMBL/GenBank/DDBJ databases">
        <authorList>
            <person name="de Groot N.N."/>
        </authorList>
    </citation>
    <scope>NUCLEOTIDE SEQUENCE [LARGE SCALE GENOMIC DNA]</scope>
    <source>
        <strain evidence="1 2">CGMCC 1.5337</strain>
    </source>
</reference>
<dbReference type="Proteomes" id="UP000198518">
    <property type="component" value="Unassembled WGS sequence"/>
</dbReference>
<protein>
    <recommendedName>
        <fullName evidence="3">Restriction endonuclease</fullName>
    </recommendedName>
</protein>
<dbReference type="EMBL" id="FOJA01000001">
    <property type="protein sequence ID" value="SEV87362.1"/>
    <property type="molecule type" value="Genomic_DNA"/>
</dbReference>
<keyword evidence="2" id="KW-1185">Reference proteome</keyword>
<evidence type="ECO:0008006" key="3">
    <source>
        <dbReference type="Google" id="ProtNLM"/>
    </source>
</evidence>
<dbReference type="AlphaFoldDB" id="A0A1I0MGD3"/>
<sequence>MAASPFLDDVRQRLVAEGWVTASARVNSETVVMRALREDGKGPSKLLAMVVDDADAAATADHVQYLIRGAAEASADATLLTSLATVTDRAHRTADDAGVAVVAPSTLRDDTLDTTVLDVLANVLDA</sequence>
<proteinExistence type="predicted"/>
<name>A0A1I0MGD3_9EURY</name>
<dbReference type="RefSeq" id="WP_089667140.1">
    <property type="nucleotide sequence ID" value="NZ_FOJA01000001.1"/>
</dbReference>
<gene>
    <name evidence="1" type="ORF">SAMN04487945_0042</name>
</gene>
<organism evidence="1 2">
    <name type="scientific">Halobacterium jilantaiense</name>
    <dbReference type="NCBI Taxonomy" id="355548"/>
    <lineage>
        <taxon>Archaea</taxon>
        <taxon>Methanobacteriati</taxon>
        <taxon>Methanobacteriota</taxon>
        <taxon>Stenosarchaea group</taxon>
        <taxon>Halobacteria</taxon>
        <taxon>Halobacteriales</taxon>
        <taxon>Halobacteriaceae</taxon>
        <taxon>Halobacterium</taxon>
    </lineage>
</organism>